<dbReference type="STRING" id="1210089.GCA_001613165_06675"/>
<dbReference type="PANTHER" id="PTHR43161">
    <property type="entry name" value="SORBITOL DEHYDROGENASE"/>
    <property type="match status" value="1"/>
</dbReference>
<organism evidence="8 9">
    <name type="scientific">Nocardia mexicana</name>
    <dbReference type="NCBI Taxonomy" id="279262"/>
    <lineage>
        <taxon>Bacteria</taxon>
        <taxon>Bacillati</taxon>
        <taxon>Actinomycetota</taxon>
        <taxon>Actinomycetes</taxon>
        <taxon>Mycobacteriales</taxon>
        <taxon>Nocardiaceae</taxon>
        <taxon>Nocardia</taxon>
    </lineage>
</organism>
<evidence type="ECO:0000256" key="5">
    <source>
        <dbReference type="ARBA" id="ARBA00023002"/>
    </source>
</evidence>
<evidence type="ECO:0000256" key="2">
    <source>
        <dbReference type="ARBA" id="ARBA00008072"/>
    </source>
</evidence>
<gene>
    <name evidence="8" type="ORF">DFR68_101420</name>
</gene>
<dbReference type="PROSITE" id="PS00059">
    <property type="entry name" value="ADH_ZINC"/>
    <property type="match status" value="1"/>
</dbReference>
<evidence type="ECO:0000256" key="1">
    <source>
        <dbReference type="ARBA" id="ARBA00001947"/>
    </source>
</evidence>
<proteinExistence type="inferred from homology"/>
<dbReference type="AlphaFoldDB" id="A0A370HEB3"/>
<dbReference type="InterPro" id="IPR020843">
    <property type="entry name" value="ER"/>
</dbReference>
<comment type="similarity">
    <text evidence="2 6">Belongs to the zinc-containing alcohol dehydrogenase family.</text>
</comment>
<accession>A0A370HEB3</accession>
<protein>
    <submittedName>
        <fullName evidence="8">(R,R)-butanediol dehydrogenase/meso-butanediol dehydrogenase/diacetyl reductase/L-iditol 2-dehydrogenase</fullName>
    </submittedName>
</protein>
<evidence type="ECO:0000313" key="9">
    <source>
        <dbReference type="Proteomes" id="UP000255355"/>
    </source>
</evidence>
<dbReference type="Proteomes" id="UP000255355">
    <property type="component" value="Unassembled WGS sequence"/>
</dbReference>
<dbReference type="Gene3D" id="3.40.50.720">
    <property type="entry name" value="NAD(P)-binding Rossmann-like Domain"/>
    <property type="match status" value="1"/>
</dbReference>
<keyword evidence="5" id="KW-0560">Oxidoreductase</keyword>
<reference evidence="8 9" key="1">
    <citation type="submission" date="2018-07" db="EMBL/GenBank/DDBJ databases">
        <title>Genomic Encyclopedia of Type Strains, Phase IV (KMG-IV): sequencing the most valuable type-strain genomes for metagenomic binning, comparative biology and taxonomic classification.</title>
        <authorList>
            <person name="Goeker M."/>
        </authorList>
    </citation>
    <scope>NUCLEOTIDE SEQUENCE [LARGE SCALE GENOMIC DNA]</scope>
    <source>
        <strain evidence="8 9">DSM 44952</strain>
    </source>
</reference>
<dbReference type="RefSeq" id="WP_211339299.1">
    <property type="nucleotide sequence ID" value="NZ_QQAZ01000001.1"/>
</dbReference>
<dbReference type="InterPro" id="IPR011032">
    <property type="entry name" value="GroES-like_sf"/>
</dbReference>
<dbReference type="GO" id="GO:0016491">
    <property type="term" value="F:oxidoreductase activity"/>
    <property type="evidence" value="ECO:0007669"/>
    <property type="project" value="UniProtKB-KW"/>
</dbReference>
<dbReference type="Pfam" id="PF00107">
    <property type="entry name" value="ADH_zinc_N"/>
    <property type="match status" value="1"/>
</dbReference>
<evidence type="ECO:0000259" key="7">
    <source>
        <dbReference type="SMART" id="SM00829"/>
    </source>
</evidence>
<keyword evidence="3 6" id="KW-0479">Metal-binding</keyword>
<dbReference type="SUPFAM" id="SSF50129">
    <property type="entry name" value="GroES-like"/>
    <property type="match status" value="1"/>
</dbReference>
<dbReference type="InterPro" id="IPR013154">
    <property type="entry name" value="ADH-like_N"/>
</dbReference>
<dbReference type="GO" id="GO:0008270">
    <property type="term" value="F:zinc ion binding"/>
    <property type="evidence" value="ECO:0007669"/>
    <property type="project" value="InterPro"/>
</dbReference>
<dbReference type="InterPro" id="IPR036291">
    <property type="entry name" value="NAD(P)-bd_dom_sf"/>
</dbReference>
<comment type="caution">
    <text evidence="8">The sequence shown here is derived from an EMBL/GenBank/DDBJ whole genome shotgun (WGS) entry which is preliminary data.</text>
</comment>
<keyword evidence="4 6" id="KW-0862">Zinc</keyword>
<feature type="domain" description="Enoyl reductase (ER)" evidence="7">
    <location>
        <begin position="15"/>
        <end position="344"/>
    </location>
</feature>
<dbReference type="SMART" id="SM00829">
    <property type="entry name" value="PKS_ER"/>
    <property type="match status" value="1"/>
</dbReference>
<dbReference type="InterPro" id="IPR002328">
    <property type="entry name" value="ADH_Zn_CS"/>
</dbReference>
<sequence length="353" mass="36410">MLSVPSAMTAAVLVADREIVVRQLPVPSPADDQVLVRVAVSGVCGSDVATYRGLHPYKRPPIVLGHELCGRVAAVGGAVTDIAVGERVTSAAFSWCGDCPHCRRGAVNLCRARRNLCHLGWHGSFADYVVLDRTMVFRLPGGLDAEAGALAEPLSIATHAIRMIDAPAGKSLVVLGSGSIGLCCVLVARTLGIGDTVCVDIGAPKRRLAVRAGADVFVDARTGPPAASVPGAPPGGADVTVVAAGYPGVLADARAVTKPGGLVVVVSYFDTAQEFDLNAMVSAELTVRFSALSTPADFHDVVSWLAGGVIDPTSLVTHRFPLTRAGEAMELADRAAGLAGKVTIHCAETEEIP</sequence>
<evidence type="ECO:0000256" key="6">
    <source>
        <dbReference type="RuleBase" id="RU361277"/>
    </source>
</evidence>
<comment type="cofactor">
    <cofactor evidence="1 6">
        <name>Zn(2+)</name>
        <dbReference type="ChEBI" id="CHEBI:29105"/>
    </cofactor>
</comment>
<dbReference type="Pfam" id="PF08240">
    <property type="entry name" value="ADH_N"/>
    <property type="match status" value="1"/>
</dbReference>
<dbReference type="SUPFAM" id="SSF51735">
    <property type="entry name" value="NAD(P)-binding Rossmann-fold domains"/>
    <property type="match status" value="1"/>
</dbReference>
<dbReference type="EMBL" id="QQAZ01000001">
    <property type="protein sequence ID" value="RDI55587.1"/>
    <property type="molecule type" value="Genomic_DNA"/>
</dbReference>
<dbReference type="Gene3D" id="3.90.180.10">
    <property type="entry name" value="Medium-chain alcohol dehydrogenases, catalytic domain"/>
    <property type="match status" value="1"/>
</dbReference>
<evidence type="ECO:0000313" key="8">
    <source>
        <dbReference type="EMBL" id="RDI55587.1"/>
    </source>
</evidence>
<evidence type="ECO:0000256" key="3">
    <source>
        <dbReference type="ARBA" id="ARBA00022723"/>
    </source>
</evidence>
<dbReference type="InterPro" id="IPR013149">
    <property type="entry name" value="ADH-like_C"/>
</dbReference>
<evidence type="ECO:0000256" key="4">
    <source>
        <dbReference type="ARBA" id="ARBA00022833"/>
    </source>
</evidence>
<name>A0A370HEB3_9NOCA</name>
<keyword evidence="9" id="KW-1185">Reference proteome</keyword>